<evidence type="ECO:0000313" key="7">
    <source>
        <dbReference type="EMBL" id="RBS35178.1"/>
    </source>
</evidence>
<dbReference type="Proteomes" id="UP000249070">
    <property type="component" value="Unassembled WGS sequence"/>
</dbReference>
<accession>A0A133CS33</accession>
<evidence type="ECO:0000313" key="5">
    <source>
        <dbReference type="EMBL" id="PHL21753.1"/>
    </source>
</evidence>
<dbReference type="EMBL" id="LRHK01000001">
    <property type="protein sequence ID" value="KWX18864.1"/>
    <property type="molecule type" value="Genomic_DNA"/>
</dbReference>
<evidence type="ECO:0000313" key="6">
    <source>
        <dbReference type="EMBL" id="PZM52807.1"/>
    </source>
</evidence>
<dbReference type="Proteomes" id="UP000253144">
    <property type="component" value="Unassembled WGS sequence"/>
</dbReference>
<evidence type="ECO:0000313" key="3">
    <source>
        <dbReference type="EMBL" id="MDC4248405.1"/>
    </source>
</evidence>
<name>A0A133CS33_ENTFC</name>
<reference evidence="2 9" key="2">
    <citation type="submission" date="2016-01" db="EMBL/GenBank/DDBJ databases">
        <title>Molecular Mechanisms for transfer of large genomic segments between Enterococcus faecium strains.</title>
        <authorList>
            <person name="Garcia-Solache M.A."/>
            <person name="Lebreton F."/>
            <person name="Mclaughlin R.E."/>
            <person name="Whiteaker J.D."/>
            <person name="Gilmore M.S."/>
            <person name="Rice L.B."/>
        </authorList>
    </citation>
    <scope>NUCLEOTIDE SEQUENCE [LARGE SCALE GENOMIC DNA]</scope>
    <source>
        <strain evidence="2 9">D344RRF x C68</strain>
    </source>
</reference>
<reference evidence="8 10" key="3">
    <citation type="submission" date="2016-04" db="EMBL/GenBank/DDBJ databases">
        <authorList>
            <person name="Millard A."/>
        </authorList>
    </citation>
    <scope>NUCLEOTIDE SEQUENCE [LARGE SCALE GENOMIC DNA]</scope>
    <source>
        <strain evidence="8">Isolate 22</strain>
    </source>
</reference>
<evidence type="ECO:0000313" key="12">
    <source>
        <dbReference type="Proteomes" id="UP000224303"/>
    </source>
</evidence>
<dbReference type="EMBL" id="LEQJ01000002">
    <property type="protein sequence ID" value="RBS35178.1"/>
    <property type="molecule type" value="Genomic_DNA"/>
</dbReference>
<reference evidence="6 13" key="6">
    <citation type="submission" date="2018-05" db="EMBL/GenBank/DDBJ databases">
        <title>Vancomycin-resistant Enterococcus faecium strain from Chelyabinsk, Russia.</title>
        <authorList>
            <person name="Gostev V."/>
            <person name="Goncharov A."/>
            <person name="Kolodzhieva V."/>
            <person name="Suvorov A."/>
            <person name="Sidorenko S."/>
            <person name="Zueva L."/>
        </authorList>
    </citation>
    <scope>NUCLEOTIDE SEQUENCE [LARGE SCALE GENOMIC DNA]</scope>
    <source>
        <strain evidence="6 13">20</strain>
    </source>
</reference>
<dbReference type="EMBL" id="JAMWMK010000016">
    <property type="protein sequence ID" value="MDC4248405.1"/>
    <property type="molecule type" value="Genomic_DNA"/>
</dbReference>
<evidence type="ECO:0000313" key="14">
    <source>
        <dbReference type="Proteomes" id="UP000253144"/>
    </source>
</evidence>
<evidence type="ECO:0000313" key="1">
    <source>
        <dbReference type="EMBL" id="KAB7575931.1"/>
    </source>
</evidence>
<dbReference type="EMBL" id="FKLM01000129">
    <property type="protein sequence ID" value="SAM54291.1"/>
    <property type="molecule type" value="Genomic_DNA"/>
</dbReference>
<evidence type="ECO:0000313" key="10">
    <source>
        <dbReference type="Proteomes" id="UP000183509"/>
    </source>
</evidence>
<dbReference type="EMBL" id="QHGU01000149">
    <property type="protein sequence ID" value="PZM52807.1"/>
    <property type="molecule type" value="Genomic_DNA"/>
</dbReference>
<reference evidence="7 14" key="1">
    <citation type="submission" date="2015-06" db="EMBL/GenBank/DDBJ databases">
        <title>The Genome Sequence of Enterococcus faecium 131EA1.</title>
        <authorList>
            <consortium name="The Broad Institute Genomics Platform"/>
            <consortium name="The Broad Institute Genome Sequencing Center for Infectious Disease"/>
            <person name="Earl A.M."/>
            <person name="Van Tyne D."/>
            <person name="Lebreton F."/>
            <person name="Saavedra J.T."/>
            <person name="Gilmore M.S."/>
            <person name="Manson Mcguire A."/>
            <person name="Clock S."/>
            <person name="Crupain M."/>
            <person name="Rangan U."/>
            <person name="Young S."/>
            <person name="Abouelleil A."/>
            <person name="Cao P."/>
            <person name="Chapman S.B."/>
            <person name="Griggs A."/>
            <person name="Priest M."/>
            <person name="Shea T."/>
            <person name="Wortman J."/>
            <person name="Nusbaum C."/>
            <person name="Birren B."/>
        </authorList>
    </citation>
    <scope>NUCLEOTIDE SEQUENCE [LARGE SCALE GENOMIC DNA]</scope>
    <source>
        <strain evidence="7 14">131EA1</strain>
    </source>
</reference>
<evidence type="ECO:0000313" key="4">
    <source>
        <dbReference type="EMBL" id="OOL79817.1"/>
    </source>
</evidence>
<reference evidence="1 15" key="7">
    <citation type="submission" date="2019-10" db="EMBL/GenBank/DDBJ databases">
        <title>Evolutionary dynamics of vancomycin-resistant Enterococcus faecium during gastrointestinal tract colonization and bloodstream infection in immunocompromised pediatric patients.</title>
        <authorList>
            <person name="Chilambi G.S."/>
            <person name="Nordstrom H.R."/>
            <person name="Evans D.R."/>
            <person name="Ferrolino J."/>
            <person name="Hayden R.T."/>
            <person name="Maron G.M."/>
            <person name="Vo A.N."/>
            <person name="Gilmore M.S."/>
            <person name="Wolf J."/>
            <person name="Rosch J.W."/>
            <person name="Van Tyne D."/>
        </authorList>
    </citation>
    <scope>NUCLEOTIDE SEQUENCE [LARGE SCALE GENOMIC DNA]</scope>
    <source>
        <strain evidence="1 15">VRECG27</strain>
    </source>
</reference>
<dbReference type="Proteomes" id="UP000191171">
    <property type="component" value="Unassembled WGS sequence"/>
</dbReference>
<sequence length="70" mass="8007">MVKAEVGRSYICKPIGVSHELIGCIERTYINTAVVYVESYDQRDYQLINESKYRMLVKFCDISAPAELVS</sequence>
<dbReference type="Proteomes" id="UP001141166">
    <property type="component" value="Unassembled WGS sequence"/>
</dbReference>
<dbReference type="EMBL" id="MVGJ01000154">
    <property type="protein sequence ID" value="OOL79817.1"/>
    <property type="molecule type" value="Genomic_DNA"/>
</dbReference>
<dbReference type="Proteomes" id="UP000183509">
    <property type="component" value="Unassembled WGS sequence"/>
</dbReference>
<dbReference type="PATRIC" id="fig|1352.770.peg.1054"/>
<evidence type="ECO:0000313" key="9">
    <source>
        <dbReference type="Proteomes" id="UP000070452"/>
    </source>
</evidence>
<dbReference type="AlphaFoldDB" id="A0A133CS33"/>
<organism evidence="2 9">
    <name type="scientific">Enterococcus faecium</name>
    <name type="common">Streptococcus faecium</name>
    <dbReference type="NCBI Taxonomy" id="1352"/>
    <lineage>
        <taxon>Bacteria</taxon>
        <taxon>Bacillati</taxon>
        <taxon>Bacillota</taxon>
        <taxon>Bacilli</taxon>
        <taxon>Lactobacillales</taxon>
        <taxon>Enterococcaceae</taxon>
        <taxon>Enterococcus</taxon>
    </lineage>
</organism>
<dbReference type="Proteomes" id="UP000469871">
    <property type="component" value="Unassembled WGS sequence"/>
</dbReference>
<dbReference type="Proteomes" id="UP000070452">
    <property type="component" value="Unassembled WGS sequence"/>
</dbReference>
<evidence type="ECO:0000313" key="8">
    <source>
        <dbReference type="EMBL" id="SAM54291.1"/>
    </source>
</evidence>
<evidence type="ECO:0000313" key="15">
    <source>
        <dbReference type="Proteomes" id="UP000469871"/>
    </source>
</evidence>
<proteinExistence type="predicted"/>
<reference evidence="3" key="8">
    <citation type="submission" date="2022-05" db="EMBL/GenBank/DDBJ databases">
        <title>Draft genome sequences of Clostridium perfringens strains isolated from Peru.</title>
        <authorList>
            <person name="Hurtado R."/>
            <person name="Lima L."/>
            <person name="Sousa T."/>
            <person name="Jaiswal A.K."/>
            <person name="Tiwari S."/>
            <person name="Maturrano L."/>
            <person name="Brenig B."/>
            <person name="Azevedo V."/>
        </authorList>
    </citation>
    <scope>NUCLEOTIDE SEQUENCE</scope>
    <source>
        <strain evidence="3">CP4</strain>
    </source>
</reference>
<dbReference type="RefSeq" id="WP_002297633.1">
    <property type="nucleotide sequence ID" value="NZ_AP019394.1"/>
</dbReference>
<reference evidence="5 12" key="5">
    <citation type="submission" date="2017-10" db="EMBL/GenBank/DDBJ databases">
        <title>Draft genomes of the Enterococcus faecium isolated from human feces before and after Helicobacter pylori eradication therapy.</title>
        <authorList>
            <person name="Prianichniikov N.A."/>
            <person name="Glushchenko O.E."/>
            <person name="Malakhova M.V."/>
        </authorList>
    </citation>
    <scope>NUCLEOTIDE SEQUENCE [LARGE SCALE GENOMIC DNA]</scope>
    <source>
        <strain evidence="5 12">Hp_5-7</strain>
    </source>
</reference>
<dbReference type="EMBL" id="PCGC01000011">
    <property type="protein sequence ID" value="PHL21753.1"/>
    <property type="molecule type" value="Genomic_DNA"/>
</dbReference>
<evidence type="ECO:0000313" key="2">
    <source>
        <dbReference type="EMBL" id="KWX18864.1"/>
    </source>
</evidence>
<reference evidence="4 11" key="4">
    <citation type="submission" date="2017-02" db="EMBL/GenBank/DDBJ databases">
        <title>Clonality and virulence of isolates of VRE in Hematopoietic Stem Cell Transplanted (HSCT) patients.</title>
        <authorList>
            <person name="Marchi A.P."/>
            <person name="Martins R.C."/>
            <person name="Marie S.K."/>
            <person name="Levin A.S."/>
            <person name="Costa S.F."/>
        </authorList>
    </citation>
    <scope>NUCLEOTIDE SEQUENCE [LARGE SCALE GENOMIC DNA]</scope>
    <source>
        <strain evidence="4 11">LIM1759</strain>
    </source>
</reference>
<comment type="caution">
    <text evidence="2">The sequence shown here is derived from an EMBL/GenBank/DDBJ whole genome shotgun (WGS) entry which is preliminary data.</text>
</comment>
<dbReference type="OMA" id="IYAPVEM"/>
<evidence type="ECO:0000313" key="11">
    <source>
        <dbReference type="Proteomes" id="UP000191171"/>
    </source>
</evidence>
<gene>
    <name evidence="2" type="ORF">AWT83_10435</name>
    <name evidence="4" type="ORF">B1P95_14505</name>
    <name evidence="5" type="ORF">CQR37_06440</name>
    <name evidence="6" type="ORF">DKP91_14915</name>
    <name evidence="8" type="ORF">DTPHA_603033</name>
    <name evidence="7" type="ORF">EB12_00606</name>
    <name evidence="1" type="ORF">GBM73_00795</name>
    <name evidence="3" type="ORF">M3X98_10105</name>
</gene>
<dbReference type="Proteomes" id="UP000224303">
    <property type="component" value="Unassembled WGS sequence"/>
</dbReference>
<protein>
    <submittedName>
        <fullName evidence="2">Uncharacterized protein</fullName>
    </submittedName>
</protein>
<evidence type="ECO:0000313" key="13">
    <source>
        <dbReference type="Proteomes" id="UP000249070"/>
    </source>
</evidence>
<dbReference type="EMBL" id="WEFP01000001">
    <property type="protein sequence ID" value="KAB7575931.1"/>
    <property type="molecule type" value="Genomic_DNA"/>
</dbReference>